<comment type="similarity">
    <text evidence="5">Belongs to the class I-like SAM-binding methyltransferase superfamily. rRNA adenine N(6)-methyltransferase family.</text>
</comment>
<keyword evidence="1 5" id="KW-0489">Methyltransferase</keyword>
<feature type="binding site" evidence="5">
    <location>
        <position position="107"/>
    </location>
    <ligand>
        <name>S-adenosyl-L-methionine</name>
        <dbReference type="ChEBI" id="CHEBI:59789"/>
    </ligand>
</feature>
<keyword evidence="8" id="KW-1185">Reference proteome</keyword>
<dbReference type="PANTHER" id="PTHR11727:SF7">
    <property type="entry name" value="DIMETHYLADENOSINE TRANSFERASE-RELATED"/>
    <property type="match status" value="1"/>
</dbReference>
<dbReference type="EC" id="2.1.1.48" evidence="7"/>
<dbReference type="GO" id="GO:0005829">
    <property type="term" value="C:cytosol"/>
    <property type="evidence" value="ECO:0007669"/>
    <property type="project" value="TreeGrafter"/>
</dbReference>
<feature type="binding site" evidence="5">
    <location>
        <position position="61"/>
    </location>
    <ligand>
        <name>S-adenosyl-L-methionine</name>
        <dbReference type="ChEBI" id="CHEBI:59789"/>
    </ligand>
</feature>
<keyword evidence="4 5" id="KW-0694">RNA-binding</keyword>
<dbReference type="PANTHER" id="PTHR11727">
    <property type="entry name" value="DIMETHYLADENOSINE TRANSFERASE"/>
    <property type="match status" value="1"/>
</dbReference>
<dbReference type="InterPro" id="IPR029063">
    <property type="entry name" value="SAM-dependent_MTases_sf"/>
</dbReference>
<dbReference type="InterPro" id="IPR023165">
    <property type="entry name" value="rRNA_Ade_diMease-like_C"/>
</dbReference>
<dbReference type="SUPFAM" id="SSF53335">
    <property type="entry name" value="S-adenosyl-L-methionine-dependent methyltransferases"/>
    <property type="match status" value="1"/>
</dbReference>
<feature type="binding site" evidence="5">
    <location>
        <position position="123"/>
    </location>
    <ligand>
        <name>S-adenosyl-L-methionine</name>
        <dbReference type="ChEBI" id="CHEBI:59789"/>
    </ligand>
</feature>
<feature type="binding site" evidence="5">
    <location>
        <position position="82"/>
    </location>
    <ligand>
        <name>S-adenosyl-L-methionine</name>
        <dbReference type="ChEBI" id="CHEBI:59789"/>
    </ligand>
</feature>
<dbReference type="HOGENOM" id="CLU_041220_3_1_11"/>
<evidence type="ECO:0000256" key="5">
    <source>
        <dbReference type="PROSITE-ProRule" id="PRU01026"/>
    </source>
</evidence>
<organism evidence="7 8">
    <name type="scientific">Thermobispora bispora (strain ATCC 19993 / DSM 43833 / CBS 139.67 / JCM 10125 / KCTC 9307 / NBRC 14880 / R51)</name>
    <dbReference type="NCBI Taxonomy" id="469371"/>
    <lineage>
        <taxon>Bacteria</taxon>
        <taxon>Bacillati</taxon>
        <taxon>Actinomycetota</taxon>
        <taxon>Actinomycetes</taxon>
        <taxon>Streptosporangiales</taxon>
        <taxon>Streptosporangiaceae</taxon>
        <taxon>Thermobispora</taxon>
    </lineage>
</organism>
<dbReference type="AlphaFoldDB" id="D6YAC5"/>
<dbReference type="InterPro" id="IPR020598">
    <property type="entry name" value="rRNA_Ade_methylase_Trfase_N"/>
</dbReference>
<feature type="domain" description="Ribosomal RNA adenine methylase transferase N-terminal" evidence="6">
    <location>
        <begin position="41"/>
        <end position="205"/>
    </location>
</feature>
<evidence type="ECO:0000256" key="3">
    <source>
        <dbReference type="ARBA" id="ARBA00022691"/>
    </source>
</evidence>
<dbReference type="NCBIfam" id="NF000337">
    <property type="entry name" value="erm_SHROVE"/>
    <property type="match status" value="1"/>
</dbReference>
<dbReference type="Gene3D" id="1.10.8.100">
    <property type="entry name" value="Ribosomal RNA adenine dimethylase-like, domain 2"/>
    <property type="match status" value="1"/>
</dbReference>
<name>D6YAC5_THEBD</name>
<feature type="binding site" evidence="5">
    <location>
        <position position="34"/>
    </location>
    <ligand>
        <name>S-adenosyl-L-methionine</name>
        <dbReference type="ChEBI" id="CHEBI:59789"/>
    </ligand>
</feature>
<dbReference type="eggNOG" id="COG0030">
    <property type="taxonomic scope" value="Bacteria"/>
</dbReference>
<evidence type="ECO:0000259" key="6">
    <source>
        <dbReference type="SMART" id="SM00650"/>
    </source>
</evidence>
<dbReference type="InterPro" id="IPR020596">
    <property type="entry name" value="rRNA_Ade_Mease_Trfase_CS"/>
</dbReference>
<evidence type="ECO:0000256" key="1">
    <source>
        <dbReference type="ARBA" id="ARBA00022603"/>
    </source>
</evidence>
<keyword evidence="2 5" id="KW-0808">Transferase</keyword>
<evidence type="ECO:0000313" key="8">
    <source>
        <dbReference type="Proteomes" id="UP000006640"/>
    </source>
</evidence>
<dbReference type="GO" id="GO:0000179">
    <property type="term" value="F:rRNA (adenine-N6,N6-)-dimethyltransferase activity"/>
    <property type="evidence" value="ECO:0007669"/>
    <property type="project" value="UniProtKB-UniRule"/>
</dbReference>
<keyword evidence="3 5" id="KW-0949">S-adenosyl-L-methionine</keyword>
<dbReference type="SMART" id="SM00650">
    <property type="entry name" value="rADc"/>
    <property type="match status" value="1"/>
</dbReference>
<dbReference type="EMBL" id="CP001874">
    <property type="protein sequence ID" value="ADG90178.1"/>
    <property type="molecule type" value="Genomic_DNA"/>
</dbReference>
<dbReference type="NCBIfam" id="NF000499">
    <property type="entry name" value="Erm23S_rRNA_broad"/>
    <property type="match status" value="1"/>
</dbReference>
<accession>D6YAC5</accession>
<evidence type="ECO:0000313" key="7">
    <source>
        <dbReference type="EMBL" id="ADG90178.1"/>
    </source>
</evidence>
<feature type="binding site" evidence="5">
    <location>
        <position position="36"/>
    </location>
    <ligand>
        <name>S-adenosyl-L-methionine</name>
        <dbReference type="ChEBI" id="CHEBI:59789"/>
    </ligand>
</feature>
<reference evidence="7 8" key="1">
    <citation type="submission" date="2010-01" db="EMBL/GenBank/DDBJ databases">
        <title>The complete genome of Thermobispora bispora DSM 43833.</title>
        <authorList>
            <consortium name="US DOE Joint Genome Institute (JGI-PGF)"/>
            <person name="Lucas S."/>
            <person name="Copeland A."/>
            <person name="Lapidus A."/>
            <person name="Glavina del Rio T."/>
            <person name="Dalin E."/>
            <person name="Tice H."/>
            <person name="Bruce D."/>
            <person name="Goodwin L."/>
            <person name="Pitluck S."/>
            <person name="Kyrpides N."/>
            <person name="Mavromatis K."/>
            <person name="Ivanova N."/>
            <person name="Mikhailova N."/>
            <person name="Chertkov O."/>
            <person name="Brettin T."/>
            <person name="Detter J.C."/>
            <person name="Han C."/>
            <person name="Larimer F."/>
            <person name="Land M."/>
            <person name="Hauser L."/>
            <person name="Markowitz V."/>
            <person name="Cheng J.-F."/>
            <person name="Hugenholtz P."/>
            <person name="Woyke T."/>
            <person name="Wu D."/>
            <person name="Jando M."/>
            <person name="Schneider S."/>
            <person name="Klenk H.-P."/>
            <person name="Eisen J.A."/>
        </authorList>
    </citation>
    <scope>NUCLEOTIDE SEQUENCE [LARGE SCALE GENOMIC DNA]</scope>
    <source>
        <strain evidence="8">ATCC 19993 / DSM 43833 / CBS 139.67 / JCM 10125 / KCTC 9307 / NBRC 14880 / R51</strain>
    </source>
</reference>
<dbReference type="Proteomes" id="UP000006640">
    <property type="component" value="Chromosome"/>
</dbReference>
<sequence>MARFITDHRRWPAGKPAFALSKNHNLRRRALSQNFMIDPRAVARVVDAARLSPDDLVVEPGAGYGALTLALARTCRRVIAYEIDPVAAGRLAARTRGDPAVHVVAGDFLRARPPREPFAVVGNIPYHLTSPIVDWCLRAPALSAATLVTQAEYARKRTGGYGRWSLVTVRTWPGFIWRIAGRIDRSAFRPMPSIDSAILRIERRPAPLVPVSALREYRAMVELGFRGRGGSLYASLRPHHPRQRLRRAFARAAIPLDAVVSFVHPDQWINLFHELHQR</sequence>
<evidence type="ECO:0000256" key="4">
    <source>
        <dbReference type="ARBA" id="ARBA00022884"/>
    </source>
</evidence>
<dbReference type="InterPro" id="IPR001737">
    <property type="entry name" value="KsgA/Erm"/>
</dbReference>
<evidence type="ECO:0000256" key="2">
    <source>
        <dbReference type="ARBA" id="ARBA00022679"/>
    </source>
</evidence>
<dbReference type="GO" id="GO:0003723">
    <property type="term" value="F:RNA binding"/>
    <property type="evidence" value="ECO:0007669"/>
    <property type="project" value="UniProtKB-UniRule"/>
</dbReference>
<gene>
    <name evidence="7" type="ordered locus">Tbis_3490</name>
</gene>
<proteinExistence type="inferred from homology"/>
<dbReference type="CDD" id="cd02440">
    <property type="entry name" value="AdoMet_MTases"/>
    <property type="match status" value="1"/>
</dbReference>
<dbReference type="KEGG" id="tbi:Tbis_3490"/>
<dbReference type="PROSITE" id="PS01131">
    <property type="entry name" value="RRNA_A_DIMETH"/>
    <property type="match status" value="1"/>
</dbReference>
<dbReference type="Gene3D" id="3.40.50.150">
    <property type="entry name" value="Vaccinia Virus protein VP39"/>
    <property type="match status" value="1"/>
</dbReference>
<protein>
    <submittedName>
        <fullName evidence="7">rRNA (Adenine-N(6)-)-methyltransferase</fullName>
        <ecNumber evidence="7">2.1.1.48</ecNumber>
    </submittedName>
</protein>
<dbReference type="Pfam" id="PF00398">
    <property type="entry name" value="RrnaAD"/>
    <property type="match status" value="1"/>
</dbReference>
<dbReference type="STRING" id="469371.Tbis_3490"/>
<dbReference type="PROSITE" id="PS51689">
    <property type="entry name" value="SAM_RNA_A_N6_MT"/>
    <property type="match status" value="1"/>
</dbReference>